<dbReference type="Gene3D" id="3.80.10.10">
    <property type="entry name" value="Ribonuclease Inhibitor"/>
    <property type="match status" value="1"/>
</dbReference>
<evidence type="ECO:0000256" key="1">
    <source>
        <dbReference type="ARBA" id="ARBA00022737"/>
    </source>
</evidence>
<name>A0A6B2LUY5_9EUKA</name>
<dbReference type="AlphaFoldDB" id="A0A6B2LUY5"/>
<sequence length="74" mass="8214">MKYIPELHLGKRDIDDKEAKLLSQSLVSNSNLLSVDLEDNNIKDDGAKSIANLLQSNSSLTKLNLISIKSWITC</sequence>
<accession>A0A6B2LUY5</accession>
<proteinExistence type="predicted"/>
<protein>
    <submittedName>
        <fullName evidence="2">Uncharacterized protein</fullName>
    </submittedName>
</protein>
<dbReference type="EMBL" id="GIBP01011619">
    <property type="protein sequence ID" value="NDV40588.1"/>
    <property type="molecule type" value="Transcribed_RNA"/>
</dbReference>
<dbReference type="InterPro" id="IPR052201">
    <property type="entry name" value="LRR-containing_regulator"/>
</dbReference>
<dbReference type="Pfam" id="PF13516">
    <property type="entry name" value="LRR_6"/>
    <property type="match status" value="1"/>
</dbReference>
<dbReference type="PANTHER" id="PTHR24111">
    <property type="entry name" value="LEUCINE-RICH REPEAT-CONTAINING PROTEIN 34"/>
    <property type="match status" value="1"/>
</dbReference>
<organism evidence="2">
    <name type="scientific">Arcella intermedia</name>
    <dbReference type="NCBI Taxonomy" id="1963864"/>
    <lineage>
        <taxon>Eukaryota</taxon>
        <taxon>Amoebozoa</taxon>
        <taxon>Tubulinea</taxon>
        <taxon>Elardia</taxon>
        <taxon>Arcellinida</taxon>
        <taxon>Sphaerothecina</taxon>
        <taxon>Arcellidae</taxon>
        <taxon>Arcella</taxon>
    </lineage>
</organism>
<evidence type="ECO:0000313" key="2">
    <source>
        <dbReference type="EMBL" id="NDV40588.1"/>
    </source>
</evidence>
<dbReference type="InterPro" id="IPR032675">
    <property type="entry name" value="LRR_dom_sf"/>
</dbReference>
<dbReference type="PANTHER" id="PTHR24111:SF0">
    <property type="entry name" value="LEUCINE-RICH REPEAT-CONTAINING PROTEIN"/>
    <property type="match status" value="1"/>
</dbReference>
<reference evidence="2" key="1">
    <citation type="journal article" date="2020" name="J. Eukaryot. Microbiol.">
        <title>De novo Sequencing, Assembly and Annotation of the Transcriptome for the Free-Living Testate Amoeba Arcella intermedia.</title>
        <authorList>
            <person name="Ribeiro G.M."/>
            <person name="Porfirio-Sousa A.L."/>
            <person name="Maurer-Alcala X.X."/>
            <person name="Katz L.A."/>
            <person name="Lahr D.J.G."/>
        </authorList>
    </citation>
    <scope>NUCLEOTIDE SEQUENCE</scope>
</reference>
<dbReference type="SUPFAM" id="SSF52047">
    <property type="entry name" value="RNI-like"/>
    <property type="match status" value="1"/>
</dbReference>
<dbReference type="InterPro" id="IPR001611">
    <property type="entry name" value="Leu-rich_rpt"/>
</dbReference>
<keyword evidence="1" id="KW-0677">Repeat</keyword>